<dbReference type="SUPFAM" id="SSF51735">
    <property type="entry name" value="NAD(P)-binding Rossmann-fold domains"/>
    <property type="match status" value="1"/>
</dbReference>
<name>F2ARR9_RHOBT</name>
<dbReference type="Pfam" id="PF01408">
    <property type="entry name" value="GFO_IDH_MocA"/>
    <property type="match status" value="1"/>
</dbReference>
<dbReference type="Proteomes" id="UP000006222">
    <property type="component" value="Unassembled WGS sequence"/>
</dbReference>
<organism evidence="4 5">
    <name type="scientific">Rhodopirellula baltica WH47</name>
    <dbReference type="NCBI Taxonomy" id="991778"/>
    <lineage>
        <taxon>Bacteria</taxon>
        <taxon>Pseudomonadati</taxon>
        <taxon>Planctomycetota</taxon>
        <taxon>Planctomycetia</taxon>
        <taxon>Pirellulales</taxon>
        <taxon>Pirellulaceae</taxon>
        <taxon>Rhodopirellula</taxon>
    </lineage>
</organism>
<dbReference type="Pfam" id="PF22725">
    <property type="entry name" value="GFO_IDH_MocA_C3"/>
    <property type="match status" value="1"/>
</dbReference>
<evidence type="ECO:0000259" key="3">
    <source>
        <dbReference type="Pfam" id="PF22725"/>
    </source>
</evidence>
<proteinExistence type="predicted"/>
<dbReference type="InterPro" id="IPR000683">
    <property type="entry name" value="Gfo/Idh/MocA-like_OxRdtase_N"/>
</dbReference>
<dbReference type="GO" id="GO:0000166">
    <property type="term" value="F:nucleotide binding"/>
    <property type="evidence" value="ECO:0007669"/>
    <property type="project" value="InterPro"/>
</dbReference>
<comment type="caution">
    <text evidence="4">The sequence shown here is derived from an EMBL/GenBank/DDBJ whole genome shotgun (WGS) entry which is preliminary data.</text>
</comment>
<dbReference type="InterPro" id="IPR036291">
    <property type="entry name" value="NAD(P)-bd_dom_sf"/>
</dbReference>
<dbReference type="Gene3D" id="3.40.50.720">
    <property type="entry name" value="NAD(P)-binding Rossmann-like Domain"/>
    <property type="match status" value="1"/>
</dbReference>
<feature type="domain" description="GFO/IDH/MocA-like oxidoreductase" evidence="3">
    <location>
        <begin position="237"/>
        <end position="374"/>
    </location>
</feature>
<reference evidence="4 5" key="1">
    <citation type="journal article" date="2013" name="Mar. Genomics">
        <title>Expression of sulfatases in Rhodopirellula baltica and the diversity of sulfatases in the genus Rhodopirellula.</title>
        <authorList>
            <person name="Wegner C.E."/>
            <person name="Richter-Heitmann T."/>
            <person name="Klindworth A."/>
            <person name="Klockow C."/>
            <person name="Richter M."/>
            <person name="Achstetter T."/>
            <person name="Glockner F.O."/>
            <person name="Harder J."/>
        </authorList>
    </citation>
    <scope>NUCLEOTIDE SEQUENCE [LARGE SCALE GENOMIC DNA]</scope>
    <source>
        <strain evidence="4 5">WH47</strain>
    </source>
</reference>
<evidence type="ECO:0000313" key="5">
    <source>
        <dbReference type="Proteomes" id="UP000006222"/>
    </source>
</evidence>
<evidence type="ECO:0000256" key="1">
    <source>
        <dbReference type="SAM" id="MobiDB-lite"/>
    </source>
</evidence>
<gene>
    <name evidence="4" type="ORF">RBWH47_02340</name>
</gene>
<dbReference type="AlphaFoldDB" id="F2ARR9"/>
<feature type="region of interest" description="Disordered" evidence="1">
    <location>
        <begin position="24"/>
        <end position="50"/>
    </location>
</feature>
<feature type="domain" description="Gfo/Idh/MocA-like oxidoreductase N-terminal" evidence="2">
    <location>
        <begin position="86"/>
        <end position="217"/>
    </location>
</feature>
<protein>
    <submittedName>
        <fullName evidence="4">Oxidoreductase domain protein</fullName>
    </submittedName>
</protein>
<dbReference type="PANTHER" id="PTHR43818:SF5">
    <property type="entry name" value="OXIDOREDUCTASE FAMILY PROTEIN"/>
    <property type="match status" value="1"/>
</dbReference>
<sequence length="507" mass="55480">MNRAMNALKSEFLANPATNEAGSEFLANPATKSPTDCSAPDSSRRSANDGVARRGFLKSATLAGGVAAGMTLNASAVHGQETPDVIQVALVGAGGRGTGAANDALHVDNAKLKVVAVADVFPENVARSVKALSNEHIDAPEKVDVPEERQFVGFDAYKHAMDALDPGDIVILATPLAFRWVHFQYAIDKGLNVFMEKPLTADGPSSKRMLELSSQADAKNLKCGVGLMVRHCRGRQELFERIQDGQIGDIIMMRAYRMHGPIASAFTKRRSDDMPETLWQIKNFHSFLWASGGCFSDFYIHQIDETSWMKNAWPVKAQALGGRHYRGDWIDQNFDTYAVEYTYPDGSKLFFDGRCMKGCRNDMSSTVHGSKGSAIVSTSGHTPGKVRIFEGQNQSRREVAWAYPQPEKNPYRLEWTDLVDAIIHNKPYNEVPRGVKASLVTSMGRMAAHTGQEITLDQMTNCPHEFAPGVAELSVDGPAPVIANADGSYPVPQPGILKEVEYELFDV</sequence>
<dbReference type="PANTHER" id="PTHR43818">
    <property type="entry name" value="BCDNA.GH03377"/>
    <property type="match status" value="1"/>
</dbReference>
<dbReference type="EMBL" id="AFAR01000130">
    <property type="protein sequence ID" value="EGF27643.1"/>
    <property type="molecule type" value="Genomic_DNA"/>
</dbReference>
<dbReference type="SUPFAM" id="SSF55347">
    <property type="entry name" value="Glyceraldehyde-3-phosphate dehydrogenase-like, C-terminal domain"/>
    <property type="match status" value="1"/>
</dbReference>
<evidence type="ECO:0000259" key="2">
    <source>
        <dbReference type="Pfam" id="PF01408"/>
    </source>
</evidence>
<dbReference type="Gene3D" id="3.30.360.10">
    <property type="entry name" value="Dihydrodipicolinate Reductase, domain 2"/>
    <property type="match status" value="1"/>
</dbReference>
<dbReference type="InterPro" id="IPR055170">
    <property type="entry name" value="GFO_IDH_MocA-like_dom"/>
</dbReference>
<evidence type="ECO:0000313" key="4">
    <source>
        <dbReference type="EMBL" id="EGF27643.1"/>
    </source>
</evidence>
<dbReference type="InterPro" id="IPR050463">
    <property type="entry name" value="Gfo/Idh/MocA_oxidrdct_glycsds"/>
</dbReference>
<dbReference type="RefSeq" id="WP_007326330.1">
    <property type="nucleotide sequence ID" value="NZ_AFAR01000130.1"/>
</dbReference>
<dbReference type="PATRIC" id="fig|991778.3.peg.2554"/>
<accession>F2ARR9</accession>